<dbReference type="RefSeq" id="XP_056549116.1">
    <property type="nucleotide sequence ID" value="XM_056705218.1"/>
</dbReference>
<reference evidence="2" key="1">
    <citation type="submission" date="2022-11" db="EMBL/GenBank/DDBJ databases">
        <authorList>
            <person name="Petersen C."/>
        </authorList>
    </citation>
    <scope>NUCLEOTIDE SEQUENCE</scope>
    <source>
        <strain evidence="2">IBT 29864</strain>
    </source>
</reference>
<organism evidence="2 3">
    <name type="scientific">Penicillium cataractarum</name>
    <dbReference type="NCBI Taxonomy" id="2100454"/>
    <lineage>
        <taxon>Eukaryota</taxon>
        <taxon>Fungi</taxon>
        <taxon>Dikarya</taxon>
        <taxon>Ascomycota</taxon>
        <taxon>Pezizomycotina</taxon>
        <taxon>Eurotiomycetes</taxon>
        <taxon>Eurotiomycetidae</taxon>
        <taxon>Eurotiales</taxon>
        <taxon>Aspergillaceae</taxon>
        <taxon>Penicillium</taxon>
    </lineage>
</organism>
<feature type="domain" description="CHAT" evidence="1">
    <location>
        <begin position="51"/>
        <end position="212"/>
    </location>
</feature>
<proteinExistence type="predicted"/>
<sequence length="213" mass="23034">MPTTPGLGSLYGVYEENSAIQDVIETHNNVVHDSHELHHTIYTTKAMKNPTQKATLTELTAQIVHFASHGVSDPTDLSESHLLLQKPGSSGPVVDALKASSISTSTSLGRAWIAYLSAFSTAQVRADTLLDENIHLTSAFHVAGFAHVIGTLWRADEDACVLSARCFYRYLIGKGDIGESGAVARALREAVLELHRAFADRPNAWAPFVHFGA</sequence>
<keyword evidence="3" id="KW-1185">Reference proteome</keyword>
<dbReference type="EMBL" id="JAPZBS010000010">
    <property type="protein sequence ID" value="KAJ5355093.1"/>
    <property type="molecule type" value="Genomic_DNA"/>
</dbReference>
<accession>A0A9W9RCQ3</accession>
<comment type="caution">
    <text evidence="2">The sequence shown here is derived from an EMBL/GenBank/DDBJ whole genome shotgun (WGS) entry which is preliminary data.</text>
</comment>
<dbReference type="Proteomes" id="UP001147782">
    <property type="component" value="Unassembled WGS sequence"/>
</dbReference>
<dbReference type="InterPro" id="IPR024983">
    <property type="entry name" value="CHAT_dom"/>
</dbReference>
<evidence type="ECO:0000259" key="1">
    <source>
        <dbReference type="Pfam" id="PF12770"/>
    </source>
</evidence>
<protein>
    <recommendedName>
        <fullName evidence="1">CHAT domain-containing protein</fullName>
    </recommendedName>
</protein>
<evidence type="ECO:0000313" key="3">
    <source>
        <dbReference type="Proteomes" id="UP001147782"/>
    </source>
</evidence>
<reference evidence="2" key="2">
    <citation type="journal article" date="2023" name="IMA Fungus">
        <title>Comparative genomic study of the Penicillium genus elucidates a diverse pangenome and 15 lateral gene transfer events.</title>
        <authorList>
            <person name="Petersen C."/>
            <person name="Sorensen T."/>
            <person name="Nielsen M.R."/>
            <person name="Sondergaard T.E."/>
            <person name="Sorensen J.L."/>
            <person name="Fitzpatrick D.A."/>
            <person name="Frisvad J.C."/>
            <person name="Nielsen K.L."/>
        </authorList>
    </citation>
    <scope>NUCLEOTIDE SEQUENCE</scope>
    <source>
        <strain evidence="2">IBT 29864</strain>
    </source>
</reference>
<dbReference type="AlphaFoldDB" id="A0A9W9RCQ3"/>
<dbReference type="GeneID" id="81444397"/>
<dbReference type="OrthoDB" id="4369049at2759"/>
<evidence type="ECO:0000313" key="2">
    <source>
        <dbReference type="EMBL" id="KAJ5355093.1"/>
    </source>
</evidence>
<gene>
    <name evidence="2" type="ORF">N7496_012305</name>
</gene>
<name>A0A9W9RCQ3_9EURO</name>
<dbReference type="Pfam" id="PF12770">
    <property type="entry name" value="CHAT"/>
    <property type="match status" value="1"/>
</dbReference>